<evidence type="ECO:0000256" key="8">
    <source>
        <dbReference type="ARBA" id="ARBA00031285"/>
    </source>
</evidence>
<dbReference type="SUPFAM" id="SSF48537">
    <property type="entry name" value="Phospholipase C/P1 nuclease"/>
    <property type="match status" value="1"/>
</dbReference>
<keyword evidence="5" id="KW-0732">Signal</keyword>
<evidence type="ECO:0000256" key="4">
    <source>
        <dbReference type="ARBA" id="ARBA00022723"/>
    </source>
</evidence>
<dbReference type="CDD" id="cd11009">
    <property type="entry name" value="Zn_dep_PLPC"/>
    <property type="match status" value="1"/>
</dbReference>
<dbReference type="Proteomes" id="UP000184080">
    <property type="component" value="Unassembled WGS sequence"/>
</dbReference>
<protein>
    <recommendedName>
        <fullName evidence="2">Phospholipase C</fullName>
        <ecNumber evidence="1">3.1.4.3</ecNumber>
    </recommendedName>
    <alternativeName>
        <fullName evidence="8">Phosphatidylcholine cholinephosphohydrolase</fullName>
    </alternativeName>
</protein>
<dbReference type="Gene3D" id="1.10.575.10">
    <property type="entry name" value="P1 Nuclease"/>
    <property type="match status" value="1"/>
</dbReference>
<keyword evidence="11" id="KW-1185">Reference proteome</keyword>
<evidence type="ECO:0000256" key="5">
    <source>
        <dbReference type="ARBA" id="ARBA00022729"/>
    </source>
</evidence>
<dbReference type="InterPro" id="IPR008947">
    <property type="entry name" value="PLipase_C/P1_nuclease_dom_sf"/>
</dbReference>
<evidence type="ECO:0000256" key="1">
    <source>
        <dbReference type="ARBA" id="ARBA00012018"/>
    </source>
</evidence>
<dbReference type="SMART" id="SM00770">
    <property type="entry name" value="Zn_dep_PLPC"/>
    <property type="match status" value="1"/>
</dbReference>
<sequence>MTRRLEFTYGKMIRGAMIVVNPVKKIAVKTHCIVHKFINIQAIQILHNDGYEEAAEFYRKNVKALNEGVTWADQDFKSSNHFYHIKKEKGLYGFSNALAEAKKYHNMAGKFLNVEEDLTKSMFYLGASCHLIQDATVPHHVNNKLLKKHRKFELWIIRRLFSDYSFAIERGTLRYDKIDDYIKNNALVAFDTHEKYDSIVELEERYYKISEVILKQAQITTAGFLLDFYENYVKKYYKNSSI</sequence>
<evidence type="ECO:0000256" key="2">
    <source>
        <dbReference type="ARBA" id="ARBA00018391"/>
    </source>
</evidence>
<dbReference type="AlphaFoldDB" id="A0A1M6MPP4"/>
<dbReference type="RefSeq" id="WP_073011187.1">
    <property type="nucleotide sequence ID" value="NZ_FQZO01000009.1"/>
</dbReference>
<proteinExistence type="predicted"/>
<keyword evidence="3" id="KW-0964">Secreted</keyword>
<dbReference type="InterPro" id="IPR001531">
    <property type="entry name" value="Zn_PLipaseC"/>
</dbReference>
<evidence type="ECO:0000259" key="9">
    <source>
        <dbReference type="PROSITE" id="PS51346"/>
    </source>
</evidence>
<dbReference type="OrthoDB" id="1677163at2"/>
<keyword evidence="7" id="KW-0862">Zinc</keyword>
<name>A0A1M6MPP4_9CLOT</name>
<accession>A0A1M6MPP4</accession>
<feature type="domain" description="Zn-dependent PLC" evidence="9">
    <location>
        <begin position="22"/>
        <end position="239"/>
    </location>
</feature>
<evidence type="ECO:0000256" key="3">
    <source>
        <dbReference type="ARBA" id="ARBA00022525"/>
    </source>
</evidence>
<evidence type="ECO:0000313" key="10">
    <source>
        <dbReference type="EMBL" id="SHJ85451.1"/>
    </source>
</evidence>
<keyword evidence="6" id="KW-0378">Hydrolase</keyword>
<organism evidence="10 11">
    <name type="scientific">Clostridium amylolyticum</name>
    <dbReference type="NCBI Taxonomy" id="1121298"/>
    <lineage>
        <taxon>Bacteria</taxon>
        <taxon>Bacillati</taxon>
        <taxon>Bacillota</taxon>
        <taxon>Clostridia</taxon>
        <taxon>Eubacteriales</taxon>
        <taxon>Clostridiaceae</taxon>
        <taxon>Clostridium</taxon>
    </lineage>
</organism>
<dbReference type="PROSITE" id="PS51346">
    <property type="entry name" value="PROKAR_ZN_DEPEND_PLPC_2"/>
    <property type="match status" value="1"/>
</dbReference>
<evidence type="ECO:0000313" key="11">
    <source>
        <dbReference type="Proteomes" id="UP000184080"/>
    </source>
</evidence>
<dbReference type="STRING" id="1121298.SAMN05444401_4063"/>
<dbReference type="EC" id="3.1.4.3" evidence="1"/>
<reference evidence="10 11" key="1">
    <citation type="submission" date="2016-11" db="EMBL/GenBank/DDBJ databases">
        <authorList>
            <person name="Jaros S."/>
            <person name="Januszkiewicz K."/>
            <person name="Wedrychowicz H."/>
        </authorList>
    </citation>
    <scope>NUCLEOTIDE SEQUENCE [LARGE SCALE GENOMIC DNA]</scope>
    <source>
        <strain evidence="10 11">DSM 21864</strain>
    </source>
</reference>
<dbReference type="Pfam" id="PF00882">
    <property type="entry name" value="Zn_dep_PLPC"/>
    <property type="match status" value="1"/>
</dbReference>
<keyword evidence="4" id="KW-0479">Metal-binding</keyword>
<dbReference type="EMBL" id="FQZO01000009">
    <property type="protein sequence ID" value="SHJ85451.1"/>
    <property type="molecule type" value="Genomic_DNA"/>
</dbReference>
<dbReference type="GO" id="GO:0008270">
    <property type="term" value="F:zinc ion binding"/>
    <property type="evidence" value="ECO:0007669"/>
    <property type="project" value="InterPro"/>
</dbReference>
<gene>
    <name evidence="10" type="ORF">SAMN05444401_4063</name>
</gene>
<evidence type="ECO:0000256" key="7">
    <source>
        <dbReference type="ARBA" id="ARBA00022833"/>
    </source>
</evidence>
<dbReference type="GO" id="GO:0034480">
    <property type="term" value="F:phosphatidylcholine phospholipase C activity"/>
    <property type="evidence" value="ECO:0007669"/>
    <property type="project" value="UniProtKB-EC"/>
</dbReference>
<dbReference type="InterPro" id="IPR029002">
    <property type="entry name" value="PLPC/GPLD1"/>
</dbReference>
<evidence type="ECO:0000256" key="6">
    <source>
        <dbReference type="ARBA" id="ARBA00022801"/>
    </source>
</evidence>